<dbReference type="Pfam" id="PF03328">
    <property type="entry name" value="HpcH_HpaI"/>
    <property type="match status" value="1"/>
</dbReference>
<organism evidence="6 7">
    <name type="scientific">Sphingomonas hominis</name>
    <dbReference type="NCBI Taxonomy" id="2741495"/>
    <lineage>
        <taxon>Bacteria</taxon>
        <taxon>Pseudomonadati</taxon>
        <taxon>Pseudomonadota</taxon>
        <taxon>Alphaproteobacteria</taxon>
        <taxon>Sphingomonadales</taxon>
        <taxon>Sphingomonadaceae</taxon>
        <taxon>Sphingomonas</taxon>
    </lineage>
</organism>
<evidence type="ECO:0000256" key="2">
    <source>
        <dbReference type="ARBA" id="ARBA00005568"/>
    </source>
</evidence>
<dbReference type="Proteomes" id="UP000621447">
    <property type="component" value="Unassembled WGS sequence"/>
</dbReference>
<evidence type="ECO:0000313" key="7">
    <source>
        <dbReference type="Proteomes" id="UP000621447"/>
    </source>
</evidence>
<dbReference type="Gene3D" id="3.20.20.60">
    <property type="entry name" value="Phosphoenolpyruvate-binding domains"/>
    <property type="match status" value="1"/>
</dbReference>
<dbReference type="EMBL" id="JABULH010000003">
    <property type="protein sequence ID" value="NTS65383.1"/>
    <property type="molecule type" value="Genomic_DNA"/>
</dbReference>
<dbReference type="RefSeq" id="WP_174194011.1">
    <property type="nucleotide sequence ID" value="NZ_JABULH010000003.1"/>
</dbReference>
<comment type="similarity">
    <text evidence="2">Belongs to the HpcH/HpaI aldolase family.</text>
</comment>
<gene>
    <name evidence="6" type="ORF">HRV97_09430</name>
</gene>
<protein>
    <submittedName>
        <fullName evidence="6">CoA ester lyase</fullName>
    </submittedName>
</protein>
<evidence type="ECO:0000256" key="1">
    <source>
        <dbReference type="ARBA" id="ARBA00001946"/>
    </source>
</evidence>
<dbReference type="GO" id="GO:0016829">
    <property type="term" value="F:lyase activity"/>
    <property type="evidence" value="ECO:0007669"/>
    <property type="project" value="UniProtKB-KW"/>
</dbReference>
<dbReference type="PANTHER" id="PTHR32308:SF10">
    <property type="entry name" value="CITRATE LYASE SUBUNIT BETA"/>
    <property type="match status" value="1"/>
</dbReference>
<evidence type="ECO:0000256" key="3">
    <source>
        <dbReference type="ARBA" id="ARBA00022723"/>
    </source>
</evidence>
<evidence type="ECO:0000259" key="5">
    <source>
        <dbReference type="Pfam" id="PF03328"/>
    </source>
</evidence>
<keyword evidence="6" id="KW-0456">Lyase</keyword>
<comment type="cofactor">
    <cofactor evidence="1">
        <name>Mg(2+)</name>
        <dbReference type="ChEBI" id="CHEBI:18420"/>
    </cofactor>
</comment>
<dbReference type="InterPro" id="IPR011206">
    <property type="entry name" value="Citrate_lyase_beta/mcl1/mcl2"/>
</dbReference>
<name>A0ABX2JNG9_9SPHN</name>
<dbReference type="PIRSF" id="PIRSF015582">
    <property type="entry name" value="Cit_lyase_B"/>
    <property type="match status" value="1"/>
</dbReference>
<accession>A0ABX2JNG9</accession>
<dbReference type="InterPro" id="IPR015813">
    <property type="entry name" value="Pyrv/PenolPyrv_kinase-like_dom"/>
</dbReference>
<dbReference type="InterPro" id="IPR005000">
    <property type="entry name" value="Aldolase/citrate-lyase_domain"/>
</dbReference>
<dbReference type="InterPro" id="IPR040442">
    <property type="entry name" value="Pyrv_kinase-like_dom_sf"/>
</dbReference>
<reference evidence="6 7" key="1">
    <citation type="submission" date="2020-06" db="EMBL/GenBank/DDBJ databases">
        <title>Sphingomonas hominis sp. nov., a member of the Sphingomonas, isolated from the hair of a 22-year-old girl.</title>
        <authorList>
            <person name="Zhang D.-F."/>
            <person name="Cui X.-W."/>
        </authorList>
    </citation>
    <scope>NUCLEOTIDE SEQUENCE [LARGE SCALE GENOMIC DNA]</scope>
    <source>
        <strain evidence="6 7">HHU CXW</strain>
    </source>
</reference>
<comment type="caution">
    <text evidence="6">The sequence shown here is derived from an EMBL/GenBank/DDBJ whole genome shotgun (WGS) entry which is preliminary data.</text>
</comment>
<sequence>MSAPDPTIRPRRSALYLPASNARALEKARSLACDVVILDLEDAVAPEQKASARDAAVAAVQGGGFGHRELVVRANALDTEWGADDLAALAAAGPDALLLPKVSDVDTLRAARRALGNGIPLWAMVETARGVVNLTDIVDAAGEVGLAALVVGTNDLAKELRCRPGATRAPLLPILSQVVVAARMAGLVALDGVINVLDDEAAIEAECAQGLEWGFDGKTLIHPAQIAPANRVFTPTAEEVAWAETIVTAFDVPEHAARGAIRVEGKMVERLHLEEARRTIAIAAAVQARQ</sequence>
<dbReference type="SUPFAM" id="SSF51621">
    <property type="entry name" value="Phosphoenolpyruvate/pyruvate domain"/>
    <property type="match status" value="1"/>
</dbReference>
<evidence type="ECO:0000256" key="4">
    <source>
        <dbReference type="ARBA" id="ARBA00022842"/>
    </source>
</evidence>
<dbReference type="PANTHER" id="PTHR32308">
    <property type="entry name" value="LYASE BETA SUBUNIT, PUTATIVE (AFU_ORTHOLOGUE AFUA_4G13030)-RELATED"/>
    <property type="match status" value="1"/>
</dbReference>
<evidence type="ECO:0000313" key="6">
    <source>
        <dbReference type="EMBL" id="NTS65383.1"/>
    </source>
</evidence>
<keyword evidence="3" id="KW-0479">Metal-binding</keyword>
<feature type="domain" description="HpcH/HpaI aldolase/citrate lyase" evidence="5">
    <location>
        <begin position="12"/>
        <end position="223"/>
    </location>
</feature>
<proteinExistence type="inferred from homology"/>
<keyword evidence="7" id="KW-1185">Reference proteome</keyword>
<keyword evidence="4" id="KW-0460">Magnesium</keyword>